<dbReference type="Proteomes" id="UP000015454">
    <property type="component" value="Unassembled WGS sequence"/>
</dbReference>
<organism evidence="1 2">
    <name type="scientific">Leptospira broomii serovar Hurstbridge str. 5399</name>
    <dbReference type="NCBI Taxonomy" id="1049789"/>
    <lineage>
        <taxon>Bacteria</taxon>
        <taxon>Pseudomonadati</taxon>
        <taxon>Spirochaetota</taxon>
        <taxon>Spirochaetia</taxon>
        <taxon>Leptospirales</taxon>
        <taxon>Leptospiraceae</taxon>
        <taxon>Leptospira</taxon>
    </lineage>
</organism>
<sequence>MVFFNYFAKKGKKMIQNGKNPKSNVLLSKEFIVTPPKRILALSRFRRDFLASFSIRKSENRFFFENPDLQRTSLRTGKIRSGPFFF</sequence>
<gene>
    <name evidence="1" type="ORF">LEP1GSC050_3138</name>
</gene>
<keyword evidence="2" id="KW-1185">Reference proteome</keyword>
<protein>
    <submittedName>
        <fullName evidence="1">Uncharacterized protein</fullName>
    </submittedName>
</protein>
<reference evidence="1" key="1">
    <citation type="submission" date="2013-05" db="EMBL/GenBank/DDBJ databases">
        <authorList>
            <person name="Harkins D.M."/>
            <person name="Durkin A.S."/>
            <person name="Brinkac L.M."/>
            <person name="Haft D.H."/>
            <person name="Selengut J.D."/>
            <person name="Sanka R."/>
            <person name="DePew J."/>
            <person name="Purushe J."/>
            <person name="Hartskeerl R.A."/>
            <person name="Ahmed A."/>
            <person name="van der Linden H."/>
            <person name="Goris M.G.A."/>
            <person name="Vinetz J.M."/>
            <person name="Sutton G.G."/>
            <person name="Nierman W.C."/>
            <person name="Fouts D.E."/>
        </authorList>
    </citation>
    <scope>NUCLEOTIDE SEQUENCE [LARGE SCALE GENOMIC DNA]</scope>
    <source>
        <strain evidence="1">5399</strain>
    </source>
</reference>
<accession>T0F9K1</accession>
<evidence type="ECO:0000313" key="2">
    <source>
        <dbReference type="Proteomes" id="UP000015454"/>
    </source>
</evidence>
<name>T0F9K1_9LEPT</name>
<dbReference type="EMBL" id="AHMO02000008">
    <property type="protein sequence ID" value="EQA44217.1"/>
    <property type="molecule type" value="Genomic_DNA"/>
</dbReference>
<dbReference type="STRING" id="1049789.LEP1GSC050_3138"/>
<proteinExistence type="predicted"/>
<comment type="caution">
    <text evidence="1">The sequence shown here is derived from an EMBL/GenBank/DDBJ whole genome shotgun (WGS) entry which is preliminary data.</text>
</comment>
<dbReference type="AlphaFoldDB" id="T0F9K1"/>
<evidence type="ECO:0000313" key="1">
    <source>
        <dbReference type="EMBL" id="EQA44217.1"/>
    </source>
</evidence>